<protein>
    <submittedName>
        <fullName evidence="1">Uncharacterized protein</fullName>
    </submittedName>
</protein>
<proteinExistence type="predicted"/>
<dbReference type="RefSeq" id="WP_192362275.1">
    <property type="nucleotide sequence ID" value="NZ_CP119182.1"/>
</dbReference>
<dbReference type="GeneID" id="79934612"/>
<dbReference type="EMBL" id="JACYXT010000008">
    <property type="protein sequence ID" value="MBD9725551.1"/>
    <property type="molecule type" value="Genomic_DNA"/>
</dbReference>
<comment type="caution">
    <text evidence="1">The sequence shown here is derived from an EMBL/GenBank/DDBJ whole genome shotgun (WGS) entry which is preliminary data.</text>
</comment>
<dbReference type="AlphaFoldDB" id="A0A927L3T7"/>
<organism evidence="1 2">
    <name type="scientific">Streptomyces caniscabiei</name>
    <dbReference type="NCBI Taxonomy" id="2746961"/>
    <lineage>
        <taxon>Bacteria</taxon>
        <taxon>Bacillati</taxon>
        <taxon>Actinomycetota</taxon>
        <taxon>Actinomycetes</taxon>
        <taxon>Kitasatosporales</taxon>
        <taxon>Streptomycetaceae</taxon>
        <taxon>Streptomyces</taxon>
    </lineage>
</organism>
<gene>
    <name evidence="1" type="ORF">IHE70_20460</name>
</gene>
<dbReference type="Proteomes" id="UP000661025">
    <property type="component" value="Unassembled WGS sequence"/>
</dbReference>
<evidence type="ECO:0000313" key="2">
    <source>
        <dbReference type="Proteomes" id="UP000661025"/>
    </source>
</evidence>
<sequence length="260" mass="28880">MKHQQVLDKLAARGHVRALDEELARWVHHQMQAPPATRGEPVRDLITPVLNRWRCLFDCDDVRPMTKNVVWVALATLLHKYGLQDMAVTAQARRAVDDLNREVALSDAFARYSEDIKQFLSTAPAPLTRKPSVPRPLTFLRAGDVLSIEFSGRFHAAYVREITGLNESPVIEFYEGTFSQPPTLADLTGRKAAKPAARARFHVTGLTYLPDPAHQVRTVVTAHADGPKGGEPVPGRGLYTMTELIALQRHIVDLFGPVAV</sequence>
<name>A0A927L3T7_9ACTN</name>
<accession>A0A927L3T7</accession>
<reference evidence="1" key="1">
    <citation type="submission" date="2020-09" db="EMBL/GenBank/DDBJ databases">
        <title>Streptomyces canutascabiei sp. nov., which causes potato common scab and is distributed across the world.</title>
        <authorList>
            <person name="Nguyen H.P."/>
            <person name="Weisberg A.J."/>
            <person name="Chang J.H."/>
            <person name="Clarke C.R."/>
        </authorList>
    </citation>
    <scope>NUCLEOTIDE SEQUENCE</scope>
    <source>
        <strain evidence="1">ID-01-6.2a</strain>
    </source>
</reference>
<evidence type="ECO:0000313" key="1">
    <source>
        <dbReference type="EMBL" id="MBD9725551.1"/>
    </source>
</evidence>